<dbReference type="InterPro" id="IPR056396">
    <property type="entry name" value="HEAT_SCC3-SA"/>
</dbReference>
<dbReference type="Proteomes" id="UP000681720">
    <property type="component" value="Unassembled WGS sequence"/>
</dbReference>
<proteinExistence type="inferred from homology"/>
<evidence type="ECO:0000313" key="3">
    <source>
        <dbReference type="EMBL" id="CAF5225032.1"/>
    </source>
</evidence>
<dbReference type="GO" id="GO:0008278">
    <property type="term" value="C:cohesin complex"/>
    <property type="evidence" value="ECO:0007669"/>
    <property type="project" value="TreeGrafter"/>
</dbReference>
<accession>A0A8S3K644</accession>
<feature type="domain" description="Cohesin subunit SCC3/SA HEAT-repeats" evidence="2">
    <location>
        <begin position="7"/>
        <end position="104"/>
    </location>
</feature>
<dbReference type="PANTHER" id="PTHR11199:SF0">
    <property type="entry name" value="LD34181P-RELATED"/>
    <property type="match status" value="1"/>
</dbReference>
<feature type="non-terminal residue" evidence="3">
    <location>
        <position position="1"/>
    </location>
</feature>
<reference evidence="3" key="1">
    <citation type="submission" date="2021-02" db="EMBL/GenBank/DDBJ databases">
        <authorList>
            <person name="Nowell W R."/>
        </authorList>
    </citation>
    <scope>NUCLEOTIDE SEQUENCE</scope>
</reference>
<gene>
    <name evidence="3" type="ORF">GIL414_LOCUS86404</name>
</gene>
<dbReference type="PANTHER" id="PTHR11199">
    <property type="entry name" value="STROMAL ANTIGEN"/>
    <property type="match status" value="1"/>
</dbReference>
<dbReference type="GO" id="GO:0005634">
    <property type="term" value="C:nucleus"/>
    <property type="evidence" value="ECO:0007669"/>
    <property type="project" value="TreeGrafter"/>
</dbReference>
<name>A0A8S3K644_9BILA</name>
<organism evidence="3 4">
    <name type="scientific">Rotaria magnacalcarata</name>
    <dbReference type="NCBI Taxonomy" id="392030"/>
    <lineage>
        <taxon>Eukaryota</taxon>
        <taxon>Metazoa</taxon>
        <taxon>Spiralia</taxon>
        <taxon>Gnathifera</taxon>
        <taxon>Rotifera</taxon>
        <taxon>Eurotatoria</taxon>
        <taxon>Bdelloidea</taxon>
        <taxon>Philodinida</taxon>
        <taxon>Philodinidae</taxon>
        <taxon>Rotaria</taxon>
    </lineage>
</organism>
<dbReference type="InterPro" id="IPR039662">
    <property type="entry name" value="Cohesin_Scc3/SA"/>
</dbReference>
<dbReference type="GO" id="GO:0003682">
    <property type="term" value="F:chromatin binding"/>
    <property type="evidence" value="ECO:0007669"/>
    <property type="project" value="TreeGrafter"/>
</dbReference>
<dbReference type="AlphaFoldDB" id="A0A8S3K644"/>
<protein>
    <recommendedName>
        <fullName evidence="2">Cohesin subunit SCC3/SA HEAT-repeats domain-containing protein</fullName>
    </recommendedName>
</protein>
<dbReference type="EMBL" id="CAJOBJ010374763">
    <property type="protein sequence ID" value="CAF5225032.1"/>
    <property type="molecule type" value="Genomic_DNA"/>
</dbReference>
<dbReference type="Pfam" id="PF24571">
    <property type="entry name" value="HEAT_SCC3-SA"/>
    <property type="match status" value="1"/>
</dbReference>
<sequence>LHEHATYLVDSMWDQHLMMKDWECMTDILLEAPDQEEDQLDDQHENALIEIMVCCVRQAATGEYPIGRGQPNRKLTMKEQKQKEDDKKVLTDHFISTLPRLLNK</sequence>
<dbReference type="GO" id="GO:0007062">
    <property type="term" value="P:sister chromatid cohesion"/>
    <property type="evidence" value="ECO:0007669"/>
    <property type="project" value="TreeGrafter"/>
</dbReference>
<evidence type="ECO:0000259" key="2">
    <source>
        <dbReference type="Pfam" id="PF24571"/>
    </source>
</evidence>
<evidence type="ECO:0000256" key="1">
    <source>
        <dbReference type="ARBA" id="ARBA00005486"/>
    </source>
</evidence>
<dbReference type="GO" id="GO:0000785">
    <property type="term" value="C:chromatin"/>
    <property type="evidence" value="ECO:0007669"/>
    <property type="project" value="TreeGrafter"/>
</dbReference>
<comment type="similarity">
    <text evidence="1">Belongs to the SCC3 family.</text>
</comment>
<feature type="non-terminal residue" evidence="3">
    <location>
        <position position="104"/>
    </location>
</feature>
<comment type="caution">
    <text evidence="3">The sequence shown here is derived from an EMBL/GenBank/DDBJ whole genome shotgun (WGS) entry which is preliminary data.</text>
</comment>
<evidence type="ECO:0000313" key="4">
    <source>
        <dbReference type="Proteomes" id="UP000681720"/>
    </source>
</evidence>